<organism evidence="12 13">
    <name type="scientific">Enterobacter cloacae</name>
    <dbReference type="NCBI Taxonomy" id="550"/>
    <lineage>
        <taxon>Bacteria</taxon>
        <taxon>Pseudomonadati</taxon>
        <taxon>Pseudomonadota</taxon>
        <taxon>Gammaproteobacteria</taxon>
        <taxon>Enterobacterales</taxon>
        <taxon>Enterobacteriaceae</taxon>
        <taxon>Enterobacter</taxon>
        <taxon>Enterobacter cloacae complex</taxon>
    </lineage>
</organism>
<evidence type="ECO:0000259" key="10">
    <source>
        <dbReference type="Pfam" id="PF13953"/>
    </source>
</evidence>
<dbReference type="Pfam" id="PF13954">
    <property type="entry name" value="PapC_N"/>
    <property type="match status" value="1"/>
</dbReference>
<evidence type="ECO:0000256" key="5">
    <source>
        <dbReference type="ARBA" id="ARBA00022558"/>
    </source>
</evidence>
<name>A0A330G7N8_ENTCL</name>
<dbReference type="InterPro" id="IPR042186">
    <property type="entry name" value="FimD_plug_dom"/>
</dbReference>
<dbReference type="InterPro" id="IPR037224">
    <property type="entry name" value="PapC_N_sf"/>
</dbReference>
<dbReference type="GO" id="GO:0009279">
    <property type="term" value="C:cell outer membrane"/>
    <property type="evidence" value="ECO:0007669"/>
    <property type="project" value="UniProtKB-SubCell"/>
</dbReference>
<evidence type="ECO:0000256" key="4">
    <source>
        <dbReference type="ARBA" id="ARBA00022452"/>
    </source>
</evidence>
<dbReference type="SUPFAM" id="SSF141729">
    <property type="entry name" value="FimD N-terminal domain-like"/>
    <property type="match status" value="1"/>
</dbReference>
<evidence type="ECO:0000256" key="2">
    <source>
        <dbReference type="ARBA" id="ARBA00008064"/>
    </source>
</evidence>
<comment type="similarity">
    <text evidence="2">Belongs to the fimbrial export usher family.</text>
</comment>
<proteinExistence type="inferred from homology"/>
<reference evidence="12 13" key="1">
    <citation type="submission" date="2018-06" db="EMBL/GenBank/DDBJ databases">
        <title>ACT-28, a chromosomally-encoded AmpC with carbapenemase activity from Enterobacter kobei.</title>
        <authorList>
            <person name="Jousset A.B."/>
            <person name="Oueslati S."/>
            <person name="Bernabeu S."/>
            <person name="Takissian J."/>
            <person name="Creton E."/>
            <person name="Vogel A."/>
            <person name="Cotellon G."/>
            <person name="Bonnin R.A."/>
            <person name="Dortet L."/>
            <person name="Naas T."/>
        </authorList>
    </citation>
    <scope>NUCLEOTIDE SEQUENCE [LARGE SCALE GENOMIC DNA]</scope>
    <source>
        <strain evidence="12 13">99B3</strain>
    </source>
</reference>
<dbReference type="Pfam" id="PF13953">
    <property type="entry name" value="PapC_C"/>
    <property type="match status" value="1"/>
</dbReference>
<dbReference type="PANTHER" id="PTHR30451">
    <property type="entry name" value="OUTER MEMBRANE USHER PROTEIN"/>
    <property type="match status" value="1"/>
</dbReference>
<protein>
    <submittedName>
        <fullName evidence="12">Fimbrial assembly protein</fullName>
    </submittedName>
</protein>
<evidence type="ECO:0000256" key="8">
    <source>
        <dbReference type="ARBA" id="ARBA00023136"/>
    </source>
</evidence>
<comment type="subcellular location">
    <subcellularLocation>
        <location evidence="1">Cell outer membrane</location>
        <topology evidence="1">Multi-pass membrane protein</topology>
    </subcellularLocation>
</comment>
<dbReference type="Gene3D" id="2.60.40.3110">
    <property type="match status" value="1"/>
</dbReference>
<keyword evidence="8" id="KW-0472">Membrane</keyword>
<dbReference type="InterPro" id="IPR025949">
    <property type="entry name" value="PapC-like_C"/>
</dbReference>
<keyword evidence="9" id="KW-0998">Cell outer membrane</keyword>
<accession>A0A330G7N8</accession>
<dbReference type="GO" id="GO:0009297">
    <property type="term" value="P:pilus assembly"/>
    <property type="evidence" value="ECO:0007669"/>
    <property type="project" value="InterPro"/>
</dbReference>
<dbReference type="Gene3D" id="3.10.20.410">
    <property type="match status" value="1"/>
</dbReference>
<evidence type="ECO:0000256" key="3">
    <source>
        <dbReference type="ARBA" id="ARBA00022448"/>
    </source>
</evidence>
<dbReference type="Gene3D" id="2.60.40.2070">
    <property type="match status" value="1"/>
</dbReference>
<evidence type="ECO:0000313" key="13">
    <source>
        <dbReference type="Proteomes" id="UP000251576"/>
    </source>
</evidence>
<dbReference type="FunFam" id="2.60.40.2610:FF:000001">
    <property type="entry name" value="Outer membrane fimbrial usher protein"/>
    <property type="match status" value="1"/>
</dbReference>
<evidence type="ECO:0000256" key="6">
    <source>
        <dbReference type="ARBA" id="ARBA00022692"/>
    </source>
</evidence>
<sequence length="787" mass="85821">MADALEKTHSTSQGIDLGRFERGEQLPGTYRVEIWLNENYIRTENISFVSINGVGLAPELNRGVLESLGVRVKAFPELSMLPAEAIITDPGAFIPDASSRLDFDRQRLDISIPQSALNARARGTVDPSRWNQGISALLVNYSINGSRSWSRDGETQDQLYTNLQSGINAGPWRLRNYSTLTKNNGKQSFSSLNTTLSRDVQFLRGQFQVGETSTPGDVFDSVMFRGAQIFSDDTMLPESMRGFAPIIRGIARTNATVTVKQNGYTVYQTYVAPGSFVIRDLYPTSASGDLDIVVTEADGSVQHFVQPFSAVPVMLREGRMKYALSTGEFRTTRHGAHTPTFGLGTLAYGLSNHLTLYGGVLGAGNYTSGVLGSGLSFGDIGSLSADVTLADSQIVEEKNRRSRGQSYRVQYSKTVATTDTTVTLASYRYSTQGFYTFQEVNEFSSQRYNKRSRLQLNLSQSLQSWGNFYISAYQQDYWSRQGYERNVSTGFNTSIRDINYSLGYTYSETPGKDRKDQILAFNLQVPLSKWLPQSWASYSVNMQKNGPETHQVGLSGTALADNNLSYLVQQGYTSSGGESRSALSGTYKGGYGTVSAGYNYSRQNSQLNFGLQGGIVGHEHGVTFSQPLGDTVVLLEAQGASGVSVRNNPGVKTDWRGYAVVPYASAYQENRIAIDTGSLGPDVDVAESVVNVVPTRGAVVRATFKARTGFRALITLLYQNSPVPFGAMVKLNGSDAMSIVGSDGEVYMSGLNDGDSITVQWGAKTCRAKINVNALPGKIQRTTAACR</sequence>
<feature type="domain" description="PapC-like C-terminal" evidence="10">
    <location>
        <begin position="713"/>
        <end position="772"/>
    </location>
</feature>
<evidence type="ECO:0000256" key="1">
    <source>
        <dbReference type="ARBA" id="ARBA00004571"/>
    </source>
</evidence>
<dbReference type="Pfam" id="PF00577">
    <property type="entry name" value="Usher"/>
    <property type="match status" value="1"/>
</dbReference>
<dbReference type="PANTHER" id="PTHR30451:SF21">
    <property type="entry name" value="FIMBRIAL USHER DOMAIN-CONTAINING PROTEIN YDET-RELATED"/>
    <property type="match status" value="1"/>
</dbReference>
<comment type="caution">
    <text evidence="12">The sequence shown here is derived from an EMBL/GenBank/DDBJ whole genome shotgun (WGS) entry which is preliminary data.</text>
</comment>
<dbReference type="FunFam" id="2.60.40.3110:FF:000001">
    <property type="entry name" value="Putative fimbrial outer membrane usher"/>
    <property type="match status" value="1"/>
</dbReference>
<dbReference type="InterPro" id="IPR025885">
    <property type="entry name" value="PapC_N"/>
</dbReference>
<evidence type="ECO:0000259" key="11">
    <source>
        <dbReference type="Pfam" id="PF13954"/>
    </source>
</evidence>
<keyword evidence="3" id="KW-0813">Transport</keyword>
<keyword evidence="5" id="KW-1029">Fimbrium biogenesis</keyword>
<dbReference type="RefSeq" id="WP_112781742.1">
    <property type="nucleotide sequence ID" value="NZ_CABMNQ010000052.1"/>
</dbReference>
<evidence type="ECO:0000256" key="7">
    <source>
        <dbReference type="ARBA" id="ARBA00022729"/>
    </source>
</evidence>
<dbReference type="InterPro" id="IPR043142">
    <property type="entry name" value="PapC-like_C_sf"/>
</dbReference>
<evidence type="ECO:0000313" key="12">
    <source>
        <dbReference type="EMBL" id="RAZ63251.1"/>
    </source>
</evidence>
<dbReference type="InterPro" id="IPR000015">
    <property type="entry name" value="Fimb_usher"/>
</dbReference>
<keyword evidence="7" id="KW-0732">Signal</keyword>
<keyword evidence="6" id="KW-0812">Transmembrane</keyword>
<dbReference type="GO" id="GO:0015473">
    <property type="term" value="F:fimbrial usher porin activity"/>
    <property type="evidence" value="ECO:0007669"/>
    <property type="project" value="InterPro"/>
</dbReference>
<dbReference type="Proteomes" id="UP000251576">
    <property type="component" value="Unassembled WGS sequence"/>
</dbReference>
<gene>
    <name evidence="12" type="ORF">DP202_21035</name>
</gene>
<dbReference type="AlphaFoldDB" id="A0A330G7N8"/>
<feature type="domain" description="PapC N-terminal" evidence="11">
    <location>
        <begin position="8"/>
        <end position="145"/>
    </location>
</feature>
<keyword evidence="4" id="KW-1134">Transmembrane beta strand</keyword>
<evidence type="ECO:0000256" key="9">
    <source>
        <dbReference type="ARBA" id="ARBA00023237"/>
    </source>
</evidence>
<dbReference type="EMBL" id="QMDH01000052">
    <property type="protein sequence ID" value="RAZ63251.1"/>
    <property type="molecule type" value="Genomic_DNA"/>
</dbReference>
<dbReference type="Gene3D" id="2.60.40.2610">
    <property type="entry name" value="Outer membrane usher protein FimD, plug domain"/>
    <property type="match status" value="1"/>
</dbReference>